<evidence type="ECO:0000313" key="1">
    <source>
        <dbReference type="EnsemblPlants" id="ORUFI02G26370.1"/>
    </source>
</evidence>
<dbReference type="Gramene" id="ORUFI02G26370.1">
    <property type="protein sequence ID" value="ORUFI02G26370.1"/>
    <property type="gene ID" value="ORUFI02G26370"/>
</dbReference>
<keyword evidence="2" id="KW-1185">Reference proteome</keyword>
<evidence type="ECO:0000313" key="2">
    <source>
        <dbReference type="Proteomes" id="UP000008022"/>
    </source>
</evidence>
<protein>
    <submittedName>
        <fullName evidence="1">Uncharacterized protein</fullName>
    </submittedName>
</protein>
<reference evidence="1" key="2">
    <citation type="submission" date="2015-06" db="UniProtKB">
        <authorList>
            <consortium name="EnsemblPlants"/>
        </authorList>
    </citation>
    <scope>IDENTIFICATION</scope>
</reference>
<dbReference type="HOGENOM" id="CLU_2610263_0_0_1"/>
<dbReference type="AlphaFoldDB" id="A0A0E0NI51"/>
<dbReference type="EnsemblPlants" id="ORUFI02G26370.1">
    <property type="protein sequence ID" value="ORUFI02G26370.1"/>
    <property type="gene ID" value="ORUFI02G26370"/>
</dbReference>
<dbReference type="Proteomes" id="UP000008022">
    <property type="component" value="Unassembled WGS sequence"/>
</dbReference>
<sequence length="79" mass="8414">MARWPDAAWRPGCSGRGLPCDDDDGEGVFDLVFSPDSRLIASVSNERGLGLVQPAFTSKTARGHFGTFNVLSLSSSAKK</sequence>
<reference evidence="2" key="1">
    <citation type="submission" date="2013-06" db="EMBL/GenBank/DDBJ databases">
        <authorList>
            <person name="Zhao Q."/>
        </authorList>
    </citation>
    <scope>NUCLEOTIDE SEQUENCE</scope>
    <source>
        <strain evidence="2">cv. W1943</strain>
    </source>
</reference>
<name>A0A0E0NI51_ORYRU</name>
<organism evidence="1 2">
    <name type="scientific">Oryza rufipogon</name>
    <name type="common">Brownbeard rice</name>
    <name type="synonym">Asian wild rice</name>
    <dbReference type="NCBI Taxonomy" id="4529"/>
    <lineage>
        <taxon>Eukaryota</taxon>
        <taxon>Viridiplantae</taxon>
        <taxon>Streptophyta</taxon>
        <taxon>Embryophyta</taxon>
        <taxon>Tracheophyta</taxon>
        <taxon>Spermatophyta</taxon>
        <taxon>Magnoliopsida</taxon>
        <taxon>Liliopsida</taxon>
        <taxon>Poales</taxon>
        <taxon>Poaceae</taxon>
        <taxon>BOP clade</taxon>
        <taxon>Oryzoideae</taxon>
        <taxon>Oryzeae</taxon>
        <taxon>Oryzinae</taxon>
        <taxon>Oryza</taxon>
    </lineage>
</organism>
<proteinExistence type="predicted"/>
<accession>A0A0E0NI51</accession>